<gene>
    <name evidence="2" type="ORF">F443_21431</name>
</gene>
<dbReference type="EMBL" id="ANIZ01003751">
    <property type="protein sequence ID" value="ETI31645.1"/>
    <property type="molecule type" value="Genomic_DNA"/>
</dbReference>
<dbReference type="Gene3D" id="3.30.40.240">
    <property type="entry name" value="Transglutaminase elicitor, body domain"/>
    <property type="match status" value="1"/>
</dbReference>
<dbReference type="Proteomes" id="UP000018721">
    <property type="component" value="Unassembled WGS sequence"/>
</dbReference>
<dbReference type="AlphaFoldDB" id="V9DXM8"/>
<reference evidence="2 3" key="1">
    <citation type="submission" date="2013-11" db="EMBL/GenBank/DDBJ databases">
        <title>The Genome Sequence of Phytophthora parasitica P1569.</title>
        <authorList>
            <consortium name="The Broad Institute Genomics Platform"/>
            <person name="Russ C."/>
            <person name="Tyler B."/>
            <person name="Panabieres F."/>
            <person name="Shan W."/>
            <person name="Tripathy S."/>
            <person name="Grunwald N."/>
            <person name="Machado M."/>
            <person name="Johnson C.S."/>
            <person name="Arredondo F."/>
            <person name="Hong C."/>
            <person name="Coffey M."/>
            <person name="Young S.K."/>
            <person name="Zeng Q."/>
            <person name="Gargeya S."/>
            <person name="Fitzgerald M."/>
            <person name="Abouelleil A."/>
            <person name="Alvarado L."/>
            <person name="Chapman S.B."/>
            <person name="Gainer-Dewar J."/>
            <person name="Goldberg J."/>
            <person name="Griggs A."/>
            <person name="Gujja S."/>
            <person name="Hansen M."/>
            <person name="Howarth C."/>
            <person name="Imamovic A."/>
            <person name="Ireland A."/>
            <person name="Larimer J."/>
            <person name="McCowan C."/>
            <person name="Murphy C."/>
            <person name="Pearson M."/>
            <person name="Poon T.W."/>
            <person name="Priest M."/>
            <person name="Roberts A."/>
            <person name="Saif S."/>
            <person name="Shea T."/>
            <person name="Sykes S."/>
            <person name="Wortman J."/>
            <person name="Nusbaum C."/>
            <person name="Birren B."/>
        </authorList>
    </citation>
    <scope>NUCLEOTIDE SEQUENCE [LARGE SCALE GENOMIC DNA]</scope>
    <source>
        <strain evidence="2 3">P1569</strain>
    </source>
</reference>
<feature type="chain" id="PRO_5004773395" description="Transglutaminase elicitor" evidence="1">
    <location>
        <begin position="24"/>
        <end position="380"/>
    </location>
</feature>
<dbReference type="GO" id="GO:0016755">
    <property type="term" value="F:aminoacyltransferase activity"/>
    <property type="evidence" value="ECO:0007669"/>
    <property type="project" value="InterPro"/>
</dbReference>
<keyword evidence="1" id="KW-0732">Signal</keyword>
<dbReference type="Pfam" id="PF16683">
    <property type="entry name" value="TGase_elicitor"/>
    <property type="match status" value="1"/>
</dbReference>
<accession>V9DXM8</accession>
<sequence length="380" mass="42170">MRCFRFGFTAIVALHLQINAVTALSLNDDPITTCTSYEIGNKNFPGRGTEIEDDGTCTVTVPENPSTANRKLESILNEDIAKLEEFFKSKMEVKLKNLPTSATYKPSPWAGSNWPVYQDGINHKWNKDQPSPAEKYATAFNLNVKAFMDNVSALNGVDSRSSRSVCTSDKECFDPDVDTVCGMRDGASSGYCIPTWHGICHAWAAAAIFEREPNCPVTFNGITFQPMDIKALVTTVYDDSNISTVFTGARYNGYNDSIDEDAGTEVWNQPVVGFKVYEQTAMTLEKAAQTFYGLPDYPWNNASKSIVYTKSRLSWINETYTDGGLVASGLNENFTVGADYDYLLELDENEEIIGGSHEPQISGLRIIKLQHLVLENLQSR</sequence>
<evidence type="ECO:0000256" key="1">
    <source>
        <dbReference type="SAM" id="SignalP"/>
    </source>
</evidence>
<protein>
    <recommendedName>
        <fullName evidence="4">Transglutaminase elicitor</fullName>
    </recommendedName>
</protein>
<feature type="signal peptide" evidence="1">
    <location>
        <begin position="1"/>
        <end position="23"/>
    </location>
</feature>
<dbReference type="OrthoDB" id="143679at2759"/>
<evidence type="ECO:0000313" key="3">
    <source>
        <dbReference type="Proteomes" id="UP000018721"/>
    </source>
</evidence>
<dbReference type="InterPro" id="IPR032048">
    <property type="entry name" value="TGase_elicitor"/>
</dbReference>
<keyword evidence="3" id="KW-1185">Reference proteome</keyword>
<proteinExistence type="predicted"/>
<evidence type="ECO:0008006" key="4">
    <source>
        <dbReference type="Google" id="ProtNLM"/>
    </source>
</evidence>
<dbReference type="HOGENOM" id="CLU_013767_2_0_1"/>
<comment type="caution">
    <text evidence="2">The sequence shown here is derived from an EMBL/GenBank/DDBJ whole genome shotgun (WGS) entry which is preliminary data.</text>
</comment>
<organism evidence="2 3">
    <name type="scientific">Phytophthora nicotianae P1569</name>
    <dbReference type="NCBI Taxonomy" id="1317065"/>
    <lineage>
        <taxon>Eukaryota</taxon>
        <taxon>Sar</taxon>
        <taxon>Stramenopiles</taxon>
        <taxon>Oomycota</taxon>
        <taxon>Peronosporomycetes</taxon>
        <taxon>Peronosporales</taxon>
        <taxon>Peronosporaceae</taxon>
        <taxon>Phytophthora</taxon>
    </lineage>
</organism>
<dbReference type="eggNOG" id="ENOG502R9G2">
    <property type="taxonomic scope" value="Eukaryota"/>
</dbReference>
<evidence type="ECO:0000313" key="2">
    <source>
        <dbReference type="EMBL" id="ETI31645.1"/>
    </source>
</evidence>
<name>V9DXM8_PHYNI</name>